<dbReference type="Proteomes" id="UP000232722">
    <property type="component" value="Unassembled WGS sequence"/>
</dbReference>
<proteinExistence type="predicted"/>
<gene>
    <name evidence="1" type="ORF">RhiirA5_447396</name>
</gene>
<sequence length="65" mass="7898">MSYITCDLVNSTQRNPKTIVHGYLLVKDKNRGEKYYWCCDFDPDFDPDEKYSDSSRIWIEKKFFF</sequence>
<accession>A0A2N0NB95</accession>
<reference evidence="1 2" key="1">
    <citation type="submission" date="2016-04" db="EMBL/GenBank/DDBJ databases">
        <title>Genome analyses suggest a sexual origin of heterokaryosis in a supposedly ancient asexual fungus.</title>
        <authorList>
            <person name="Ropars J."/>
            <person name="Sedzielewska K."/>
            <person name="Noel J."/>
            <person name="Charron P."/>
            <person name="Farinelli L."/>
            <person name="Marton T."/>
            <person name="Kruger M."/>
            <person name="Pelin A."/>
            <person name="Brachmann A."/>
            <person name="Corradi N."/>
        </authorList>
    </citation>
    <scope>NUCLEOTIDE SEQUENCE [LARGE SCALE GENOMIC DNA]</scope>
    <source>
        <strain evidence="1 2">A5</strain>
    </source>
</reference>
<protein>
    <submittedName>
        <fullName evidence="1">Uncharacterized protein</fullName>
    </submittedName>
</protein>
<evidence type="ECO:0000313" key="2">
    <source>
        <dbReference type="Proteomes" id="UP000232722"/>
    </source>
</evidence>
<comment type="caution">
    <text evidence="1">The sequence shown here is derived from an EMBL/GenBank/DDBJ whole genome shotgun (WGS) entry which is preliminary data.</text>
</comment>
<organism evidence="1 2">
    <name type="scientific">Rhizophagus irregularis</name>
    <dbReference type="NCBI Taxonomy" id="588596"/>
    <lineage>
        <taxon>Eukaryota</taxon>
        <taxon>Fungi</taxon>
        <taxon>Fungi incertae sedis</taxon>
        <taxon>Mucoromycota</taxon>
        <taxon>Glomeromycotina</taxon>
        <taxon>Glomeromycetes</taxon>
        <taxon>Glomerales</taxon>
        <taxon>Glomeraceae</taxon>
        <taxon>Rhizophagus</taxon>
    </lineage>
</organism>
<dbReference type="AlphaFoldDB" id="A0A2N0NB95"/>
<reference evidence="1 2" key="2">
    <citation type="submission" date="2017-09" db="EMBL/GenBank/DDBJ databases">
        <title>Extensive intraspecific genome diversity in a model arbuscular mycorrhizal fungus.</title>
        <authorList>
            <person name="Chen E.C."/>
            <person name="Morin E."/>
            <person name="Beaudet D."/>
            <person name="Noel J."/>
            <person name="Ndikumana S."/>
            <person name="Charron P."/>
            <person name="St-Onge C."/>
            <person name="Giorgi J."/>
            <person name="Grigoriev I.V."/>
            <person name="Roux C."/>
            <person name="Martin F.M."/>
            <person name="Corradi N."/>
        </authorList>
    </citation>
    <scope>NUCLEOTIDE SEQUENCE [LARGE SCALE GENOMIC DNA]</scope>
    <source>
        <strain evidence="1 2">A5</strain>
    </source>
</reference>
<name>A0A2N0NB95_9GLOM</name>
<dbReference type="EMBL" id="LLXJ01013633">
    <property type="protein sequence ID" value="PKB91819.1"/>
    <property type="molecule type" value="Genomic_DNA"/>
</dbReference>
<evidence type="ECO:0000313" key="1">
    <source>
        <dbReference type="EMBL" id="PKB91819.1"/>
    </source>
</evidence>